<name>A0A8K0IUA6_COCNU</name>
<feature type="compositionally biased region" description="Basic and acidic residues" evidence="8">
    <location>
        <begin position="657"/>
        <end position="677"/>
    </location>
</feature>
<dbReference type="CDD" id="cd15612">
    <property type="entry name" value="PHD_OBE1_like"/>
    <property type="match status" value="1"/>
</dbReference>
<sequence length="1159" mass="129690">MRKSSSLFTYDRALDDDRESSRSLRKRFDHGVVGFDRRKGFDRYRDTGDRPMQVSSSPRVLYGSDRLYRSESFSGLRREFPKGFRSERDRSRREGSSGSSWRRLTSWKEREAAADEETRSPAADSDSVGKGGSHAAPPGDRGGKTKSSSGEQSRKKEVAKAEKPCRESCSSSEMEEGELEPDPEPEAEPVAESSHNTMMPVQIESENCKNRESECTGIPEKKEIEASENKKEFDGGFDGDGKEEGKATDVPMGEVNVAEAMDEVNAAEQALDNQHDSFKEVEEKKRKEGGGEGKDNNVDDHKVEGRLCREEERVLQEESISLPSQGLSMKGFDEEQVGEKEGKGAISSICSPPRNKTEEDKVEREGVATETEDRKKEETVRSLEIAQKERDINLEAEPEGILGLFDSSKEVFGESNPGEVTLELMTDKMKENYKDKGKNLAISISSKATSPKDDDAMEGPSRRGFELVFHCDVSRPEKVQCGAIVIGKHKDDKLKMEPLDLSLSLPGVLSDHTLKHRNPEPDPPSHGRSIQSLPSSLRANSDGFTTLISFTSSQPFVHNPSCSLTQNSIGNYEQSVGSHPTVQGVDQVSNGNIWHVQASSETKRKRGAVPLFQRMLLNGNASQNSLSSLNGQHQLKPNGLSQQSSLPRELSPTHSHGSHDSRSEHSKDKKALTRERSSSSLFKSEQQEGEQLALKGSGVIENIVSKIVGERLHLMGRMLHGMTEHSIMYLKETICETITSVDTSGQIHAFQEALQRRSDLTMETLSKCPRALLEILVAIKTGLPDFIQRAINIPSSDFVEILLNMKCRNLACRSMLPVDDCDCKVCVQKNGFCSACMCLVCSKFDNASNTCCWVGCDICLHWCHTECGLRDSHIRNSQSSSGAQEMTEMQFHCVACDHRSEMFGFVREVFKTCAKDWKAETLFKELQYVRRIFSASNDVRGRKLHDVAEQMLVRLEDKVNYSEVINYVKAFLSESEYNVSSRPSIFLPKEPSRNNAEGSNGIAGSSKEKTWLPSIPPEKVPCVETASHLSFVDRDQQTRDAALQINIEKKPVIDELESVIKFKQAEAKMYQERADDARKEAESLKCVALAKNVKIEEDYASRIAKLRLGEAEERRRQKLEAVQIIERAHLEYFNLKIRMEADIKDLLLKMEVTKCNFNT</sequence>
<feature type="region of interest" description="Disordered" evidence="8">
    <location>
        <begin position="511"/>
        <end position="536"/>
    </location>
</feature>
<comment type="subcellular location">
    <subcellularLocation>
        <location evidence="1">Nucleus</location>
    </subcellularLocation>
</comment>
<dbReference type="GO" id="GO:0005634">
    <property type="term" value="C:nucleus"/>
    <property type="evidence" value="ECO:0007669"/>
    <property type="project" value="UniProtKB-SubCell"/>
</dbReference>
<comment type="caution">
    <text evidence="11">The sequence shown here is derived from an EMBL/GenBank/DDBJ whole genome shotgun (WGS) entry which is preliminary data.</text>
</comment>
<keyword evidence="5 7" id="KW-0175">Coiled coil</keyword>
<keyword evidence="2" id="KW-0479">Metal-binding</keyword>
<dbReference type="OrthoDB" id="784473at2759"/>
<dbReference type="GO" id="GO:0010468">
    <property type="term" value="P:regulation of gene expression"/>
    <property type="evidence" value="ECO:0007669"/>
    <property type="project" value="TreeGrafter"/>
</dbReference>
<dbReference type="InterPro" id="IPR047578">
    <property type="entry name" value="OBE1-like_PHD"/>
</dbReference>
<feature type="compositionally biased region" description="Basic and acidic residues" evidence="8">
    <location>
        <begin position="106"/>
        <end position="119"/>
    </location>
</feature>
<dbReference type="EMBL" id="CM017884">
    <property type="protein sequence ID" value="KAG1366983.1"/>
    <property type="molecule type" value="Genomic_DNA"/>
</dbReference>
<feature type="compositionally biased region" description="Polar residues" evidence="8">
    <location>
        <begin position="318"/>
        <end position="327"/>
    </location>
</feature>
<feature type="coiled-coil region" evidence="7">
    <location>
        <begin position="1053"/>
        <end position="1128"/>
    </location>
</feature>
<dbReference type="GO" id="GO:0008270">
    <property type="term" value="F:zinc ion binding"/>
    <property type="evidence" value="ECO:0007669"/>
    <property type="project" value="UniProtKB-KW"/>
</dbReference>
<evidence type="ECO:0000313" key="11">
    <source>
        <dbReference type="EMBL" id="KAG1366983.1"/>
    </source>
</evidence>
<evidence type="ECO:0000256" key="5">
    <source>
        <dbReference type="ARBA" id="ARBA00023054"/>
    </source>
</evidence>
<keyword evidence="6" id="KW-0539">Nucleus</keyword>
<dbReference type="InterPro" id="IPR004082">
    <property type="entry name" value="OBERON"/>
</dbReference>
<dbReference type="AlphaFoldDB" id="A0A8K0IUA6"/>
<feature type="compositionally biased region" description="Acidic residues" evidence="8">
    <location>
        <begin position="173"/>
        <end position="189"/>
    </location>
</feature>
<feature type="compositionally biased region" description="Basic and acidic residues" evidence="8">
    <location>
        <begin position="273"/>
        <end position="316"/>
    </location>
</feature>
<gene>
    <name evidence="11" type="ORF">COCNU_13G007730</name>
</gene>
<keyword evidence="4" id="KW-0862">Zinc</keyword>
<feature type="compositionally biased region" description="Basic and acidic residues" evidence="8">
    <location>
        <begin position="39"/>
        <end position="49"/>
    </location>
</feature>
<accession>A0A8K0IUA6</accession>
<evidence type="ECO:0000256" key="8">
    <source>
        <dbReference type="SAM" id="MobiDB-lite"/>
    </source>
</evidence>
<feature type="compositionally biased region" description="Basic and acidic residues" evidence="8">
    <location>
        <begin position="331"/>
        <end position="343"/>
    </location>
</feature>
<evidence type="ECO:0000256" key="2">
    <source>
        <dbReference type="ARBA" id="ARBA00022723"/>
    </source>
</evidence>
<evidence type="ECO:0000256" key="1">
    <source>
        <dbReference type="ARBA" id="ARBA00004123"/>
    </source>
</evidence>
<feature type="region of interest" description="Disordered" evidence="8">
    <location>
        <begin position="79"/>
        <end position="380"/>
    </location>
</feature>
<feature type="compositionally biased region" description="Basic and acidic residues" evidence="8">
    <location>
        <begin position="206"/>
        <end position="247"/>
    </location>
</feature>
<feature type="domain" description="Oberon coiled-coil region" evidence="10">
    <location>
        <begin position="1035"/>
        <end position="1147"/>
    </location>
</feature>
<evidence type="ECO:0000256" key="4">
    <source>
        <dbReference type="ARBA" id="ARBA00022833"/>
    </source>
</evidence>
<evidence type="ECO:0000313" key="12">
    <source>
        <dbReference type="Proteomes" id="UP000797356"/>
    </source>
</evidence>
<evidence type="ECO:0000256" key="6">
    <source>
        <dbReference type="ARBA" id="ARBA00023242"/>
    </source>
</evidence>
<dbReference type="GO" id="GO:0010078">
    <property type="term" value="P:maintenance of root meristem identity"/>
    <property type="evidence" value="ECO:0007669"/>
    <property type="project" value="TreeGrafter"/>
</dbReference>
<feature type="region of interest" description="Disordered" evidence="8">
    <location>
        <begin position="990"/>
        <end position="1010"/>
    </location>
</feature>
<dbReference type="Pfam" id="PF16312">
    <property type="entry name" value="Oberon_cc"/>
    <property type="match status" value="1"/>
</dbReference>
<dbReference type="InterPro" id="IPR032881">
    <property type="entry name" value="Oberon-like_PHD"/>
</dbReference>
<feature type="compositionally biased region" description="Basic and acidic residues" evidence="8">
    <location>
        <begin position="355"/>
        <end position="380"/>
    </location>
</feature>
<reference evidence="11" key="1">
    <citation type="journal article" date="2017" name="Gigascience">
        <title>The genome draft of coconut (Cocos nucifera).</title>
        <authorList>
            <person name="Xiao Y."/>
            <person name="Xu P."/>
            <person name="Fan H."/>
            <person name="Baudouin L."/>
            <person name="Xia W."/>
            <person name="Bocs S."/>
            <person name="Xu J."/>
            <person name="Li Q."/>
            <person name="Guo A."/>
            <person name="Zhou L."/>
            <person name="Li J."/>
            <person name="Wu Y."/>
            <person name="Ma Z."/>
            <person name="Armero A."/>
            <person name="Issali A.E."/>
            <person name="Liu N."/>
            <person name="Peng M."/>
            <person name="Yang Y."/>
        </authorList>
    </citation>
    <scope>NUCLEOTIDE SEQUENCE</scope>
    <source>
        <tissue evidence="11">Spear leaf of Hainan Tall coconut</tissue>
    </source>
</reference>
<dbReference type="PANTHER" id="PTHR21736">
    <property type="entry name" value="VERNALIZATION-INSENSITIVE PROTEIN 3"/>
    <property type="match status" value="1"/>
</dbReference>
<dbReference type="PANTHER" id="PTHR21736:SF20">
    <property type="entry name" value="PROTEIN OBERON 4"/>
    <property type="match status" value="1"/>
</dbReference>
<feature type="compositionally biased region" description="Basic and acidic residues" evidence="8">
    <location>
        <begin position="79"/>
        <end position="95"/>
    </location>
</feature>
<evidence type="ECO:0000259" key="9">
    <source>
        <dbReference type="Pfam" id="PF07227"/>
    </source>
</evidence>
<feature type="compositionally biased region" description="Basic and acidic residues" evidence="8">
    <location>
        <begin position="152"/>
        <end position="166"/>
    </location>
</feature>
<keyword evidence="12" id="KW-1185">Reference proteome</keyword>
<feature type="domain" description="Oberon-like PHD finger" evidence="9">
    <location>
        <begin position="807"/>
        <end position="930"/>
    </location>
</feature>
<dbReference type="Proteomes" id="UP000797356">
    <property type="component" value="Chromosome 13"/>
</dbReference>
<evidence type="ECO:0000259" key="10">
    <source>
        <dbReference type="Pfam" id="PF16312"/>
    </source>
</evidence>
<organism evidence="11 12">
    <name type="scientific">Cocos nucifera</name>
    <name type="common">Coconut palm</name>
    <dbReference type="NCBI Taxonomy" id="13894"/>
    <lineage>
        <taxon>Eukaryota</taxon>
        <taxon>Viridiplantae</taxon>
        <taxon>Streptophyta</taxon>
        <taxon>Embryophyta</taxon>
        <taxon>Tracheophyta</taxon>
        <taxon>Spermatophyta</taxon>
        <taxon>Magnoliopsida</taxon>
        <taxon>Liliopsida</taxon>
        <taxon>Arecaceae</taxon>
        <taxon>Arecoideae</taxon>
        <taxon>Cocoseae</taxon>
        <taxon>Attaleinae</taxon>
        <taxon>Cocos</taxon>
    </lineage>
</organism>
<feature type="region of interest" description="Disordered" evidence="8">
    <location>
        <begin position="623"/>
        <end position="686"/>
    </location>
</feature>
<dbReference type="Pfam" id="PF07227">
    <property type="entry name" value="PHD_Oberon"/>
    <property type="match status" value="1"/>
</dbReference>
<feature type="region of interest" description="Disordered" evidence="8">
    <location>
        <begin position="39"/>
        <end position="61"/>
    </location>
</feature>
<evidence type="ECO:0000256" key="7">
    <source>
        <dbReference type="SAM" id="Coils"/>
    </source>
</evidence>
<proteinExistence type="predicted"/>
<dbReference type="PRINTS" id="PR01544">
    <property type="entry name" value="ARATH130DUF"/>
</dbReference>
<feature type="compositionally biased region" description="Polar residues" evidence="8">
    <location>
        <begin position="623"/>
        <end position="646"/>
    </location>
</feature>
<dbReference type="InterPro" id="IPR032535">
    <property type="entry name" value="Oberon_CC"/>
</dbReference>
<dbReference type="GO" id="GO:0010492">
    <property type="term" value="P:maintenance of shoot apical meristem identity"/>
    <property type="evidence" value="ECO:0007669"/>
    <property type="project" value="TreeGrafter"/>
</dbReference>
<protein>
    <submittedName>
        <fullName evidence="11">Protein OBERON 4</fullName>
    </submittedName>
</protein>
<keyword evidence="3" id="KW-0863">Zinc-finger</keyword>
<dbReference type="GO" id="GO:0010071">
    <property type="term" value="P:root meristem specification"/>
    <property type="evidence" value="ECO:0007669"/>
    <property type="project" value="TreeGrafter"/>
</dbReference>
<evidence type="ECO:0000256" key="3">
    <source>
        <dbReference type="ARBA" id="ARBA00022771"/>
    </source>
</evidence>
<reference evidence="11" key="2">
    <citation type="submission" date="2019-07" db="EMBL/GenBank/DDBJ databases">
        <authorList>
            <person name="Yang Y."/>
            <person name="Bocs S."/>
            <person name="Baudouin L."/>
        </authorList>
    </citation>
    <scope>NUCLEOTIDE SEQUENCE</scope>
    <source>
        <tissue evidence="11">Spear leaf of Hainan Tall coconut</tissue>
    </source>
</reference>